<dbReference type="FunFam" id="3.40.50.300:FF:000593">
    <property type="entry name" value="DNA repair protein RAD50"/>
    <property type="match status" value="1"/>
</dbReference>
<feature type="coiled-coil region" evidence="20">
    <location>
        <begin position="191"/>
        <end position="297"/>
    </location>
</feature>
<dbReference type="SUPFAM" id="SSF75712">
    <property type="entry name" value="Rad50 coiled-coil Zn hook"/>
    <property type="match status" value="1"/>
</dbReference>
<dbReference type="InterPro" id="IPR038729">
    <property type="entry name" value="Rad50/SbcC_AAA"/>
</dbReference>
<keyword evidence="13" id="KW-0460">Magnesium</keyword>
<evidence type="ECO:0000256" key="21">
    <source>
        <dbReference type="SAM" id="MobiDB-lite"/>
    </source>
</evidence>
<evidence type="ECO:0000256" key="7">
    <source>
        <dbReference type="ARBA" id="ARBA00022723"/>
    </source>
</evidence>
<accession>A0ABD0T6E0</accession>
<keyword evidence="10" id="KW-0378">Hydrolase</keyword>
<dbReference type="PANTHER" id="PTHR18867:SF12">
    <property type="entry name" value="DNA REPAIR PROTEIN RAD50"/>
    <property type="match status" value="1"/>
</dbReference>
<dbReference type="Gene3D" id="3.40.50.300">
    <property type="entry name" value="P-loop containing nucleotide triphosphate hydrolases"/>
    <property type="match status" value="2"/>
</dbReference>
<keyword evidence="8" id="KW-0547">Nucleotide-binding</keyword>
<comment type="caution">
    <text evidence="23">The sequence shown here is derived from an EMBL/GenBank/DDBJ whole genome shotgun (WGS) entry which is preliminary data.</text>
</comment>
<dbReference type="Proteomes" id="UP001549921">
    <property type="component" value="Unassembled WGS sequence"/>
</dbReference>
<feature type="domain" description="Zinc-hook" evidence="22">
    <location>
        <begin position="639"/>
        <end position="736"/>
    </location>
</feature>
<comment type="subcellular location">
    <subcellularLocation>
        <location evidence="3">Chromosome</location>
    </subcellularLocation>
    <subcellularLocation>
        <location evidence="2">Nucleus</location>
    </subcellularLocation>
</comment>
<dbReference type="Pfam" id="PF13558">
    <property type="entry name" value="SbcC_Walker_B"/>
    <property type="match status" value="1"/>
</dbReference>
<keyword evidence="16" id="KW-0539">Nucleus</keyword>
<evidence type="ECO:0000256" key="6">
    <source>
        <dbReference type="ARBA" id="ARBA00022454"/>
    </source>
</evidence>
<keyword evidence="7 19" id="KW-0479">Metal-binding</keyword>
<evidence type="ECO:0000256" key="4">
    <source>
        <dbReference type="ARBA" id="ARBA00009439"/>
    </source>
</evidence>
<evidence type="ECO:0000256" key="16">
    <source>
        <dbReference type="ARBA" id="ARBA00023242"/>
    </source>
</evidence>
<evidence type="ECO:0000256" key="11">
    <source>
        <dbReference type="ARBA" id="ARBA00022833"/>
    </source>
</evidence>
<evidence type="ECO:0000256" key="12">
    <source>
        <dbReference type="ARBA" id="ARBA00022840"/>
    </source>
</evidence>
<comment type="similarity">
    <text evidence="4">Belongs to the SMC family. RAD50 subfamily.</text>
</comment>
<dbReference type="EMBL" id="JBEDNZ010000009">
    <property type="protein sequence ID" value="KAL0838923.1"/>
    <property type="molecule type" value="Genomic_DNA"/>
</dbReference>
<gene>
    <name evidence="23" type="ORF">ABMA28_016934</name>
</gene>
<dbReference type="Pfam" id="PF04423">
    <property type="entry name" value="Rad50_zn_hook"/>
    <property type="match status" value="1"/>
</dbReference>
<evidence type="ECO:0000256" key="13">
    <source>
        <dbReference type="ARBA" id="ARBA00022842"/>
    </source>
</evidence>
<keyword evidence="15" id="KW-0234">DNA repair</keyword>
<reference evidence="23 24" key="1">
    <citation type="submission" date="2024-06" db="EMBL/GenBank/DDBJ databases">
        <title>A chromosome-level genome assembly of beet webworm, Loxostege sticticalis.</title>
        <authorList>
            <person name="Zhang Y."/>
        </authorList>
    </citation>
    <scope>NUCLEOTIDE SEQUENCE [LARGE SCALE GENOMIC DNA]</scope>
    <source>
        <strain evidence="23">AQ028</strain>
        <tissue evidence="23">Male pupae</tissue>
    </source>
</reference>
<comment type="cofactor">
    <cofactor evidence="1">
        <name>Zn(2+)</name>
        <dbReference type="ChEBI" id="CHEBI:29105"/>
    </cofactor>
</comment>
<dbReference type="GO" id="GO:0006302">
    <property type="term" value="P:double-strand break repair"/>
    <property type="evidence" value="ECO:0007669"/>
    <property type="project" value="UniProtKB-ARBA"/>
</dbReference>
<feature type="coiled-coil region" evidence="20">
    <location>
        <begin position="1072"/>
        <end position="1099"/>
    </location>
</feature>
<comment type="catalytic activity">
    <reaction evidence="18">
        <text>ATP + H2O = ADP + phosphate + H(+)</text>
        <dbReference type="Rhea" id="RHEA:13065"/>
        <dbReference type="ChEBI" id="CHEBI:15377"/>
        <dbReference type="ChEBI" id="CHEBI:15378"/>
        <dbReference type="ChEBI" id="CHEBI:30616"/>
        <dbReference type="ChEBI" id="CHEBI:43474"/>
        <dbReference type="ChEBI" id="CHEBI:456216"/>
    </reaction>
</comment>
<dbReference type="SUPFAM" id="SSF52540">
    <property type="entry name" value="P-loop containing nucleoside triphosphate hydrolases"/>
    <property type="match status" value="2"/>
</dbReference>
<feature type="binding site" evidence="19">
    <location>
        <position position="683"/>
    </location>
    <ligand>
        <name>Zn(2+)</name>
        <dbReference type="ChEBI" id="CHEBI:29105"/>
    </ligand>
</feature>
<dbReference type="PANTHER" id="PTHR18867">
    <property type="entry name" value="RAD50"/>
    <property type="match status" value="1"/>
</dbReference>
<evidence type="ECO:0000256" key="8">
    <source>
        <dbReference type="ARBA" id="ARBA00022741"/>
    </source>
</evidence>
<dbReference type="Pfam" id="PF13476">
    <property type="entry name" value="AAA_23"/>
    <property type="match status" value="1"/>
</dbReference>
<evidence type="ECO:0000256" key="5">
    <source>
        <dbReference type="ARBA" id="ARBA00017893"/>
    </source>
</evidence>
<evidence type="ECO:0000313" key="24">
    <source>
        <dbReference type="Proteomes" id="UP001549921"/>
    </source>
</evidence>
<dbReference type="GO" id="GO:0046872">
    <property type="term" value="F:metal ion binding"/>
    <property type="evidence" value="ECO:0007669"/>
    <property type="project" value="UniProtKB-UniRule"/>
</dbReference>
<keyword evidence="17" id="KW-0469">Meiosis</keyword>
<evidence type="ECO:0000256" key="20">
    <source>
        <dbReference type="SAM" id="Coils"/>
    </source>
</evidence>
<feature type="coiled-coil region" evidence="20">
    <location>
        <begin position="398"/>
        <end position="559"/>
    </location>
</feature>
<evidence type="ECO:0000256" key="19">
    <source>
        <dbReference type="PROSITE-ProRule" id="PRU00471"/>
    </source>
</evidence>
<keyword evidence="6" id="KW-0158">Chromosome</keyword>
<dbReference type="GO" id="GO:0005524">
    <property type="term" value="F:ATP binding"/>
    <property type="evidence" value="ECO:0007669"/>
    <property type="project" value="UniProtKB-KW"/>
</dbReference>
<proteinExistence type="inferred from homology"/>
<keyword evidence="9" id="KW-0227">DNA damage</keyword>
<feature type="coiled-coil region" evidence="20">
    <location>
        <begin position="975"/>
        <end position="1023"/>
    </location>
</feature>
<evidence type="ECO:0000256" key="1">
    <source>
        <dbReference type="ARBA" id="ARBA00001947"/>
    </source>
</evidence>
<dbReference type="GO" id="GO:0000722">
    <property type="term" value="P:telomere maintenance via recombination"/>
    <property type="evidence" value="ECO:0007669"/>
    <property type="project" value="UniProtKB-ARBA"/>
</dbReference>
<evidence type="ECO:0000256" key="3">
    <source>
        <dbReference type="ARBA" id="ARBA00004286"/>
    </source>
</evidence>
<evidence type="ECO:0000256" key="18">
    <source>
        <dbReference type="ARBA" id="ARBA00049360"/>
    </source>
</evidence>
<keyword evidence="11 19" id="KW-0862">Zinc</keyword>
<evidence type="ECO:0000313" key="23">
    <source>
        <dbReference type="EMBL" id="KAL0838923.1"/>
    </source>
</evidence>
<evidence type="ECO:0000256" key="17">
    <source>
        <dbReference type="ARBA" id="ARBA00023254"/>
    </source>
</evidence>
<evidence type="ECO:0000256" key="2">
    <source>
        <dbReference type="ARBA" id="ARBA00004123"/>
    </source>
</evidence>
<keyword evidence="14 20" id="KW-0175">Coiled coil</keyword>
<dbReference type="InterPro" id="IPR004584">
    <property type="entry name" value="Rad50_eukaryotes"/>
</dbReference>
<protein>
    <recommendedName>
        <fullName evidence="5">DNA repair protein RAD50</fullName>
    </recommendedName>
</protein>
<dbReference type="NCBIfam" id="TIGR00606">
    <property type="entry name" value="rad50"/>
    <property type="match status" value="1"/>
</dbReference>
<feature type="coiled-coil region" evidence="20">
    <location>
        <begin position="714"/>
        <end position="927"/>
    </location>
</feature>
<dbReference type="InterPro" id="IPR013134">
    <property type="entry name" value="Zn_hook_RAD50"/>
</dbReference>
<dbReference type="GO" id="GO:0005694">
    <property type="term" value="C:chromosome"/>
    <property type="evidence" value="ECO:0007669"/>
    <property type="project" value="UniProtKB-SubCell"/>
</dbReference>
<evidence type="ECO:0000256" key="10">
    <source>
        <dbReference type="ARBA" id="ARBA00022801"/>
    </source>
</evidence>
<feature type="region of interest" description="Disordered" evidence="21">
    <location>
        <begin position="595"/>
        <end position="616"/>
    </location>
</feature>
<organism evidence="23 24">
    <name type="scientific">Loxostege sticticalis</name>
    <name type="common">Beet webworm moth</name>
    <dbReference type="NCBI Taxonomy" id="481309"/>
    <lineage>
        <taxon>Eukaryota</taxon>
        <taxon>Metazoa</taxon>
        <taxon>Ecdysozoa</taxon>
        <taxon>Arthropoda</taxon>
        <taxon>Hexapoda</taxon>
        <taxon>Insecta</taxon>
        <taxon>Pterygota</taxon>
        <taxon>Neoptera</taxon>
        <taxon>Endopterygota</taxon>
        <taxon>Lepidoptera</taxon>
        <taxon>Glossata</taxon>
        <taxon>Ditrysia</taxon>
        <taxon>Pyraloidea</taxon>
        <taxon>Crambidae</taxon>
        <taxon>Pyraustinae</taxon>
        <taxon>Loxostege</taxon>
    </lineage>
</organism>
<feature type="binding site" evidence="19">
    <location>
        <position position="686"/>
    </location>
    <ligand>
        <name>Zn(2+)</name>
        <dbReference type="ChEBI" id="CHEBI:29105"/>
    </ligand>
</feature>
<dbReference type="InterPro" id="IPR027417">
    <property type="entry name" value="P-loop_NTPase"/>
</dbReference>
<dbReference type="GO" id="GO:0016787">
    <property type="term" value="F:hydrolase activity"/>
    <property type="evidence" value="ECO:0007669"/>
    <property type="project" value="UniProtKB-KW"/>
</dbReference>
<evidence type="ECO:0000259" key="22">
    <source>
        <dbReference type="PROSITE" id="PS51131"/>
    </source>
</evidence>
<name>A0ABD0T6E0_LOXSC</name>
<sequence length="1304" mass="150177">MAGVKSLAVRGIRSFGPDDGDEQRITFEKPLTLILGQNGCGKTTIIECLRYAITGQMPPGSRNECFVHDAKVNRSNEVLAQVRLKIVNAKDKQLEVSRSMRVTALAKKKTKFQTLDSFLSVIDETGKTKDISSRCADLDFVMYEELGVSKAILNSVIFCHQEDSSWPLDEGKKVKERFDEIFEADRYSDCFERLKKIRKEYTQNLKLLEQEVAHLTEKKEDLDKKKLEVVNTETRISEAELKVAGLSEELKPITEKLSAISTLESNIVAFEAKKEKLKNKLEHNRTQEEELKKAIKTIFEGTTTELQENISNYGATAKAKQKELNESYKKNFGFNKEEEKIADEKTKNEMKVSKLILLESQNQEKIEKRNQMIVETAQTAEINDIAEVVTDEDAEKGVAKITEKLDALKKDLNEHKKVSDAEEKKLQLVVDESRDALSRHKQKISNKESEIQKNKKDIVKVEKEINDANESKVKLENLEKKIETADEEYKQLESELNSEECQQEINEDEKVMETYENELEQLSEKITKLQKQSAKLKEKDLIEESLKTKEKQAAVLKNKHKAALTDILGSMPEKDFAVSVNKFECEIRAEVDSMKKKQKEKHTKQTSLQTERKHVREMLTEKRSELTKAEDQMYKACGTQSFDSTLAKVTSTVEKLQDEQNVLQSSIFIIGKYKGQLQDNNCCPLCSRGFENETEVTDLISQLTTQVMNVPAKLEKVTEELQKASAKKDELLSMKSLNEKISSLKEKDIPQLEKRLTDIEQQIATLTEESEELSMALIEPEQKMQTAKQIHSDMPLLDRTTQEIATITKNLEAVKAQCADFETDMTLDGALAKQTDLKQKISSLKTKIKTTQRKLNAHAKKLQTMAEKKNKLKEQLLNLQKKVQEIFNLQEKKKQLEVDGEKFVEELKELQDGIASLEEVVKQKEAAKSEEMVKYRSVTETKNNFILKVTNAFDKVKQIILEIKQHKDKNIPLEMDKIKEANDKLMEKQKQIMADRDALTKRIDTLKDELAKQEIYKRDLEDNMKLRKAQSEIEHCLKEEIENNEKMSGANMEMLTEKPALITQQTKLFREKAQTEGQLGELKESLRKSRLELKKTLNKDIENRFREKFYELHVTKAIDKDIKDYSVALEKCVMEFHREKMESINLIIRELWRKIYRGNDIDYIEIKTEGGATAESDRRKYDYRVVQCKNGVEIDMRGRCSAGQKVLACLIIRLALAETFSSRFGILALDEPTTNLDQENIRSLCAALGEIVQERMTQKNFMFIIITHDKEFIESLGNIDKVSHYYEVSRNEDGKSRIKRIRFA</sequence>
<dbReference type="PROSITE" id="PS51131">
    <property type="entry name" value="ZN_HOOK"/>
    <property type="match status" value="1"/>
</dbReference>
<evidence type="ECO:0000256" key="15">
    <source>
        <dbReference type="ARBA" id="ARBA00023204"/>
    </source>
</evidence>
<dbReference type="GO" id="GO:0051321">
    <property type="term" value="P:meiotic cell cycle"/>
    <property type="evidence" value="ECO:0007669"/>
    <property type="project" value="UniProtKB-KW"/>
</dbReference>
<evidence type="ECO:0000256" key="9">
    <source>
        <dbReference type="ARBA" id="ARBA00022763"/>
    </source>
</evidence>
<evidence type="ECO:0000256" key="14">
    <source>
        <dbReference type="ARBA" id="ARBA00023054"/>
    </source>
</evidence>
<dbReference type="GO" id="GO:0030870">
    <property type="term" value="C:Mre11 complex"/>
    <property type="evidence" value="ECO:0007669"/>
    <property type="project" value="UniProtKB-ARBA"/>
</dbReference>
<keyword evidence="12" id="KW-0067">ATP-binding</keyword>